<dbReference type="InterPro" id="IPR007627">
    <property type="entry name" value="RNA_pol_sigma70_r2"/>
</dbReference>
<dbReference type="RefSeq" id="WP_359344344.1">
    <property type="nucleotide sequence ID" value="NZ_JBEYXV010000001.1"/>
</dbReference>
<sequence>MTPQIPPEHWEEIAALYMRLRDDMVRFAARLLGAAQHLAHDVVQETFKAAALRWDTLRTRAGNEQRAWLYRVLKNKVFDQWGAAGRSEVGGLSDDLVADLDTPRTAVSHLLLRRCWKIIDSMSRAQRQVALLKWQGEWTTGEIAEHLNIAEATVRVHLRNARRALATELGSEVVFPSEWRDERPGEEAEHE</sequence>
<dbReference type="SUPFAM" id="SSF88659">
    <property type="entry name" value="Sigma3 and sigma4 domains of RNA polymerase sigma factors"/>
    <property type="match status" value="1"/>
</dbReference>
<evidence type="ECO:0000256" key="2">
    <source>
        <dbReference type="ARBA" id="ARBA00023015"/>
    </source>
</evidence>
<keyword evidence="2" id="KW-0805">Transcription regulation</keyword>
<reference evidence="7 8" key="1">
    <citation type="submission" date="2024-06" db="EMBL/GenBank/DDBJ databases">
        <title>The Natural Products Discovery Center: Release of the First 8490 Sequenced Strains for Exploring Actinobacteria Biosynthetic Diversity.</title>
        <authorList>
            <person name="Kalkreuter E."/>
            <person name="Kautsar S.A."/>
            <person name="Yang D."/>
            <person name="Bader C.D."/>
            <person name="Teijaro C.N."/>
            <person name="Fluegel L."/>
            <person name="Davis C.M."/>
            <person name="Simpson J.R."/>
            <person name="Lauterbach L."/>
            <person name="Steele A.D."/>
            <person name="Gui C."/>
            <person name="Meng S."/>
            <person name="Li G."/>
            <person name="Viehrig K."/>
            <person name="Ye F."/>
            <person name="Su P."/>
            <person name="Kiefer A.F."/>
            <person name="Nichols A."/>
            <person name="Cepeda A.J."/>
            <person name="Yan W."/>
            <person name="Fan B."/>
            <person name="Jiang Y."/>
            <person name="Adhikari A."/>
            <person name="Zheng C.-J."/>
            <person name="Schuster L."/>
            <person name="Cowan T.M."/>
            <person name="Smanski M.J."/>
            <person name="Chevrette M.G."/>
            <person name="De Carvalho L.P.S."/>
            <person name="Shen B."/>
        </authorList>
    </citation>
    <scope>NUCLEOTIDE SEQUENCE [LARGE SCALE GENOMIC DNA]</scope>
    <source>
        <strain evidence="7 8">NPDC046838</strain>
    </source>
</reference>
<dbReference type="InterPro" id="IPR036388">
    <property type="entry name" value="WH-like_DNA-bd_sf"/>
</dbReference>
<dbReference type="InterPro" id="IPR000792">
    <property type="entry name" value="Tscrpt_reg_LuxR_C"/>
</dbReference>
<keyword evidence="8" id="KW-1185">Reference proteome</keyword>
<evidence type="ECO:0000256" key="1">
    <source>
        <dbReference type="ARBA" id="ARBA00010641"/>
    </source>
</evidence>
<dbReference type="EMBL" id="JBEYXV010000001">
    <property type="protein sequence ID" value="MEU6819721.1"/>
    <property type="molecule type" value="Genomic_DNA"/>
</dbReference>
<keyword evidence="4" id="KW-0238">DNA-binding</keyword>
<dbReference type="Pfam" id="PF04542">
    <property type="entry name" value="Sigma70_r2"/>
    <property type="match status" value="1"/>
</dbReference>
<dbReference type="Gene3D" id="1.10.1740.10">
    <property type="match status" value="1"/>
</dbReference>
<protein>
    <submittedName>
        <fullName evidence="7">RNA polymerase sigma factor</fullName>
    </submittedName>
</protein>
<feature type="domain" description="HTH luxR-type" evidence="6">
    <location>
        <begin position="119"/>
        <end position="173"/>
    </location>
</feature>
<dbReference type="Proteomes" id="UP001551176">
    <property type="component" value="Unassembled WGS sequence"/>
</dbReference>
<dbReference type="Pfam" id="PF08281">
    <property type="entry name" value="Sigma70_r4_2"/>
    <property type="match status" value="1"/>
</dbReference>
<comment type="caution">
    <text evidence="7">The sequence shown here is derived from an EMBL/GenBank/DDBJ whole genome shotgun (WGS) entry which is preliminary data.</text>
</comment>
<dbReference type="SUPFAM" id="SSF88946">
    <property type="entry name" value="Sigma2 domain of RNA polymerase sigma factors"/>
    <property type="match status" value="1"/>
</dbReference>
<proteinExistence type="inferred from homology"/>
<gene>
    <name evidence="7" type="ORF">ABZ921_03760</name>
</gene>
<organism evidence="7 8">
    <name type="scientific">Streptomyces atriruber</name>
    <dbReference type="NCBI Taxonomy" id="545121"/>
    <lineage>
        <taxon>Bacteria</taxon>
        <taxon>Bacillati</taxon>
        <taxon>Actinomycetota</taxon>
        <taxon>Actinomycetes</taxon>
        <taxon>Kitasatosporales</taxon>
        <taxon>Streptomycetaceae</taxon>
        <taxon>Streptomyces</taxon>
    </lineage>
</organism>
<evidence type="ECO:0000256" key="3">
    <source>
        <dbReference type="ARBA" id="ARBA00023082"/>
    </source>
</evidence>
<dbReference type="PANTHER" id="PTHR43133:SF8">
    <property type="entry name" value="RNA POLYMERASE SIGMA FACTOR HI_1459-RELATED"/>
    <property type="match status" value="1"/>
</dbReference>
<accession>A0ABV3BFE4</accession>
<dbReference type="InterPro" id="IPR013249">
    <property type="entry name" value="RNA_pol_sigma70_r4_t2"/>
</dbReference>
<dbReference type="InterPro" id="IPR014284">
    <property type="entry name" value="RNA_pol_sigma-70_dom"/>
</dbReference>
<dbReference type="InterPro" id="IPR039425">
    <property type="entry name" value="RNA_pol_sigma-70-like"/>
</dbReference>
<evidence type="ECO:0000313" key="7">
    <source>
        <dbReference type="EMBL" id="MEU6819721.1"/>
    </source>
</evidence>
<keyword evidence="5" id="KW-0804">Transcription</keyword>
<dbReference type="NCBIfam" id="TIGR02937">
    <property type="entry name" value="sigma70-ECF"/>
    <property type="match status" value="1"/>
</dbReference>
<name>A0ABV3BFE4_9ACTN</name>
<dbReference type="SMART" id="SM00421">
    <property type="entry name" value="HTH_LUXR"/>
    <property type="match status" value="1"/>
</dbReference>
<evidence type="ECO:0000313" key="8">
    <source>
        <dbReference type="Proteomes" id="UP001551176"/>
    </source>
</evidence>
<dbReference type="InterPro" id="IPR013324">
    <property type="entry name" value="RNA_pol_sigma_r3/r4-like"/>
</dbReference>
<dbReference type="Gene3D" id="1.10.10.10">
    <property type="entry name" value="Winged helix-like DNA-binding domain superfamily/Winged helix DNA-binding domain"/>
    <property type="match status" value="1"/>
</dbReference>
<keyword evidence="3" id="KW-0731">Sigma factor</keyword>
<evidence type="ECO:0000256" key="4">
    <source>
        <dbReference type="ARBA" id="ARBA00023125"/>
    </source>
</evidence>
<evidence type="ECO:0000256" key="5">
    <source>
        <dbReference type="ARBA" id="ARBA00023163"/>
    </source>
</evidence>
<dbReference type="PANTHER" id="PTHR43133">
    <property type="entry name" value="RNA POLYMERASE ECF-TYPE SIGMA FACTO"/>
    <property type="match status" value="1"/>
</dbReference>
<evidence type="ECO:0000259" key="6">
    <source>
        <dbReference type="SMART" id="SM00421"/>
    </source>
</evidence>
<dbReference type="InterPro" id="IPR013325">
    <property type="entry name" value="RNA_pol_sigma_r2"/>
</dbReference>
<comment type="similarity">
    <text evidence="1">Belongs to the sigma-70 factor family. ECF subfamily.</text>
</comment>